<name>A0A835I5V4_9MAGN</name>
<dbReference type="EMBL" id="JADFTS010000004">
    <property type="protein sequence ID" value="KAF9610548.1"/>
    <property type="molecule type" value="Genomic_DNA"/>
</dbReference>
<dbReference type="AlphaFoldDB" id="A0A835I5V4"/>
<keyword evidence="6" id="KW-1185">Reference proteome</keyword>
<protein>
    <recommendedName>
        <fullName evidence="4">O-methyltransferase C-terminal domain-containing protein</fullName>
    </recommendedName>
</protein>
<evidence type="ECO:0000256" key="3">
    <source>
        <dbReference type="ARBA" id="ARBA00022691"/>
    </source>
</evidence>
<keyword evidence="1" id="KW-0489">Methyltransferase</keyword>
<evidence type="ECO:0000256" key="1">
    <source>
        <dbReference type="ARBA" id="ARBA00022603"/>
    </source>
</evidence>
<dbReference type="InterPro" id="IPR036388">
    <property type="entry name" value="WH-like_DNA-bd_sf"/>
</dbReference>
<keyword evidence="3" id="KW-0949">S-adenosyl-L-methionine</keyword>
<dbReference type="Gene3D" id="1.10.10.10">
    <property type="entry name" value="Winged helix-like DNA-binding domain superfamily/Winged helix DNA-binding domain"/>
    <property type="match status" value="1"/>
</dbReference>
<keyword evidence="2" id="KW-0808">Transferase</keyword>
<reference evidence="5 6" key="1">
    <citation type="submission" date="2020-10" db="EMBL/GenBank/DDBJ databases">
        <title>The Coptis chinensis genome and diversification of protoberbering-type alkaloids.</title>
        <authorList>
            <person name="Wang B."/>
            <person name="Shu S."/>
            <person name="Song C."/>
            <person name="Liu Y."/>
        </authorList>
    </citation>
    <scope>NUCLEOTIDE SEQUENCE [LARGE SCALE GENOMIC DNA]</scope>
    <source>
        <strain evidence="5">HL-2020</strain>
        <tissue evidence="5">Leaf</tissue>
    </source>
</reference>
<dbReference type="GO" id="GO:0008171">
    <property type="term" value="F:O-methyltransferase activity"/>
    <property type="evidence" value="ECO:0007669"/>
    <property type="project" value="InterPro"/>
</dbReference>
<evidence type="ECO:0000313" key="6">
    <source>
        <dbReference type="Proteomes" id="UP000631114"/>
    </source>
</evidence>
<feature type="domain" description="O-methyltransferase C-terminal" evidence="4">
    <location>
        <begin position="8"/>
        <end position="93"/>
    </location>
</feature>
<organism evidence="5 6">
    <name type="scientific">Coptis chinensis</name>
    <dbReference type="NCBI Taxonomy" id="261450"/>
    <lineage>
        <taxon>Eukaryota</taxon>
        <taxon>Viridiplantae</taxon>
        <taxon>Streptophyta</taxon>
        <taxon>Embryophyta</taxon>
        <taxon>Tracheophyta</taxon>
        <taxon>Spermatophyta</taxon>
        <taxon>Magnoliopsida</taxon>
        <taxon>Ranunculales</taxon>
        <taxon>Ranunculaceae</taxon>
        <taxon>Coptidoideae</taxon>
        <taxon>Coptis</taxon>
    </lineage>
</organism>
<dbReference type="Gene3D" id="3.40.50.150">
    <property type="entry name" value="Vaccinia Virus protein VP39"/>
    <property type="match status" value="1"/>
</dbReference>
<dbReference type="GO" id="GO:0032259">
    <property type="term" value="P:methylation"/>
    <property type="evidence" value="ECO:0007669"/>
    <property type="project" value="UniProtKB-KW"/>
</dbReference>
<accession>A0A835I5V4</accession>
<dbReference type="InterPro" id="IPR001077">
    <property type="entry name" value="COMT_C"/>
</dbReference>
<dbReference type="InterPro" id="IPR016461">
    <property type="entry name" value="COMT-like"/>
</dbReference>
<dbReference type="Proteomes" id="UP000631114">
    <property type="component" value="Unassembled WGS sequence"/>
</dbReference>
<comment type="caution">
    <text evidence="5">The sequence shown here is derived from an EMBL/GenBank/DDBJ whole genome shotgun (WGS) entry which is preliminary data.</text>
</comment>
<gene>
    <name evidence="5" type="ORF">IFM89_023213</name>
</gene>
<dbReference type="InterPro" id="IPR029063">
    <property type="entry name" value="SAM-dependent_MTases_sf"/>
</dbReference>
<dbReference type="PANTHER" id="PTHR11746">
    <property type="entry name" value="O-METHYLTRANSFERASE"/>
    <property type="match status" value="1"/>
</dbReference>
<dbReference type="PROSITE" id="PS51683">
    <property type="entry name" value="SAM_OMT_II"/>
    <property type="match status" value="1"/>
</dbReference>
<proteinExistence type="predicted"/>
<dbReference type="Pfam" id="PF00891">
    <property type="entry name" value="Methyltransf_2"/>
    <property type="match status" value="1"/>
</dbReference>
<evidence type="ECO:0000313" key="5">
    <source>
        <dbReference type="EMBL" id="KAF9610548.1"/>
    </source>
</evidence>
<evidence type="ECO:0000259" key="4">
    <source>
        <dbReference type="Pfam" id="PF00891"/>
    </source>
</evidence>
<dbReference type="OrthoDB" id="1606438at2759"/>
<dbReference type="SUPFAM" id="SSF53335">
    <property type="entry name" value="S-adenosyl-L-methionine-dependent methyltransferases"/>
    <property type="match status" value="1"/>
</dbReference>
<sequence>MLFFNGGSPFTKAHGIPLFQYSSVNPRFNQVFNSTMFHATSLMMNEIFIGKYKGFENMKEVIDIGGGIGIGSMLTAKYLLIKGINFDLPHVVQ</sequence>
<evidence type="ECO:0000256" key="2">
    <source>
        <dbReference type="ARBA" id="ARBA00022679"/>
    </source>
</evidence>